<dbReference type="Pfam" id="PF14559">
    <property type="entry name" value="TPR_19"/>
    <property type="match status" value="1"/>
</dbReference>
<dbReference type="AlphaFoldDB" id="A0A6L5JVV7"/>
<gene>
    <name evidence="3" type="ORF">GHK24_02655</name>
</gene>
<feature type="repeat" description="TPR" evidence="1">
    <location>
        <begin position="397"/>
        <end position="430"/>
    </location>
</feature>
<comment type="caution">
    <text evidence="3">The sequence shown here is derived from an EMBL/GenBank/DDBJ whole genome shotgun (WGS) entry which is preliminary data.</text>
</comment>
<evidence type="ECO:0000256" key="2">
    <source>
        <dbReference type="SAM" id="MobiDB-lite"/>
    </source>
</evidence>
<dbReference type="InterPro" id="IPR011990">
    <property type="entry name" value="TPR-like_helical_dom_sf"/>
</dbReference>
<dbReference type="PANTHER" id="PTHR44809:SF1">
    <property type="entry name" value="PROTEIN O-MANNOSYL-TRANSFERASE TMTC1"/>
    <property type="match status" value="1"/>
</dbReference>
<sequence>MSLINRMLQDIEAREGADGARRGLPEDVRPLPPAPRRQMTSWWPLAAVGVALAAGAFWTLNRSAGDASRVSAGAIAGAVPAPAAAPAAAPTSAPTVASGAAPAANPPAAPGASVAIAAAAAPVSPTNATATLAKNPVAPAVTAPAPITAGAAAPPAATLPRTTVAASPVAPHSASPASASPAVSPKGVAAASSPPPAVPTKAAPAAAQPPAAAVLAQKPAVPLALAQGGVSVSTPEAVAKKAEPLKVSPALPTPALPETRRVVVGADGASPAPAARTSGAAIDKSPVPASPSERAEATYRRALGSLNAGRTGDAAEELRNALAIDATHTASRQLLLRLLLEARRFDEAADLLDEGLQLAPANVQWAMSLARLKVERGDLPAAWRALQRSLPAASGNADYQGFAGHVLLRMGRAHEAVERYAQATRLAPAEGRWWLGLGLALDADGHAAEARDAWQRARASGTLTPDLLTLIEQKLR</sequence>
<evidence type="ECO:0000313" key="4">
    <source>
        <dbReference type="Proteomes" id="UP000480275"/>
    </source>
</evidence>
<dbReference type="InterPro" id="IPR019734">
    <property type="entry name" value="TPR_rpt"/>
</dbReference>
<dbReference type="Pfam" id="PF13432">
    <property type="entry name" value="TPR_16"/>
    <property type="match status" value="1"/>
</dbReference>
<evidence type="ECO:0000256" key="1">
    <source>
        <dbReference type="PROSITE-ProRule" id="PRU00339"/>
    </source>
</evidence>
<dbReference type="PANTHER" id="PTHR44809">
    <property type="match status" value="1"/>
</dbReference>
<dbReference type="OrthoDB" id="5406098at2"/>
<dbReference type="Gene3D" id="1.25.40.10">
    <property type="entry name" value="Tetratricopeptide repeat domain"/>
    <property type="match status" value="1"/>
</dbReference>
<organism evidence="3 4">
    <name type="scientific">Rhodocyclus tenuis</name>
    <name type="common">Rhodospirillum tenue</name>
    <dbReference type="NCBI Taxonomy" id="1066"/>
    <lineage>
        <taxon>Bacteria</taxon>
        <taxon>Pseudomonadati</taxon>
        <taxon>Pseudomonadota</taxon>
        <taxon>Betaproteobacteria</taxon>
        <taxon>Rhodocyclales</taxon>
        <taxon>Rhodocyclaceae</taxon>
        <taxon>Rhodocyclus</taxon>
    </lineage>
</organism>
<dbReference type="PROSITE" id="PS50005">
    <property type="entry name" value="TPR"/>
    <property type="match status" value="1"/>
</dbReference>
<proteinExistence type="predicted"/>
<keyword evidence="1" id="KW-0802">TPR repeat</keyword>
<dbReference type="InterPro" id="IPR052943">
    <property type="entry name" value="TMTC_O-mannosyl-trnsfr"/>
</dbReference>
<protein>
    <submittedName>
        <fullName evidence="3">Tetratricopeptide repeat protein</fullName>
    </submittedName>
</protein>
<dbReference type="Proteomes" id="UP000480275">
    <property type="component" value="Unassembled WGS sequence"/>
</dbReference>
<feature type="region of interest" description="Disordered" evidence="2">
    <location>
        <begin position="85"/>
        <end position="109"/>
    </location>
</feature>
<feature type="compositionally biased region" description="Low complexity" evidence="2">
    <location>
        <begin position="85"/>
        <end position="103"/>
    </location>
</feature>
<dbReference type="SMART" id="SM00028">
    <property type="entry name" value="TPR"/>
    <property type="match status" value="3"/>
</dbReference>
<feature type="compositionally biased region" description="Low complexity" evidence="2">
    <location>
        <begin position="163"/>
        <end position="192"/>
    </location>
</feature>
<feature type="compositionally biased region" description="Basic and acidic residues" evidence="2">
    <location>
        <begin position="14"/>
        <end position="29"/>
    </location>
</feature>
<feature type="region of interest" description="Disordered" evidence="2">
    <location>
        <begin position="268"/>
        <end position="294"/>
    </location>
</feature>
<reference evidence="3 4" key="1">
    <citation type="submission" date="2019-10" db="EMBL/GenBank/DDBJ databases">
        <title>Whole-genome sequence of the purple nonsulfur photosynthetic bacterium Rhodocyclus tenuis.</title>
        <authorList>
            <person name="Kyndt J.A."/>
            <person name="Meyer T.E."/>
        </authorList>
    </citation>
    <scope>NUCLEOTIDE SEQUENCE [LARGE SCALE GENOMIC DNA]</scope>
    <source>
        <strain evidence="3 4">DSM 110</strain>
    </source>
</reference>
<accession>A0A6L5JVV7</accession>
<dbReference type="SUPFAM" id="SSF48452">
    <property type="entry name" value="TPR-like"/>
    <property type="match status" value="1"/>
</dbReference>
<dbReference type="EMBL" id="WIXJ01000001">
    <property type="protein sequence ID" value="MQY50680.1"/>
    <property type="molecule type" value="Genomic_DNA"/>
</dbReference>
<feature type="region of interest" description="Disordered" evidence="2">
    <location>
        <begin position="163"/>
        <end position="204"/>
    </location>
</feature>
<evidence type="ECO:0000313" key="3">
    <source>
        <dbReference type="EMBL" id="MQY50680.1"/>
    </source>
</evidence>
<name>A0A6L5JVV7_RHOTE</name>
<feature type="region of interest" description="Disordered" evidence="2">
    <location>
        <begin position="14"/>
        <end position="36"/>
    </location>
</feature>